<reference evidence="1 2" key="2">
    <citation type="journal article" date="2022" name="Mol. Ecol. Resour.">
        <title>The genomes of chicory, endive, great burdock and yacon provide insights into Asteraceae paleo-polyploidization history and plant inulin production.</title>
        <authorList>
            <person name="Fan W."/>
            <person name="Wang S."/>
            <person name="Wang H."/>
            <person name="Wang A."/>
            <person name="Jiang F."/>
            <person name="Liu H."/>
            <person name="Zhao H."/>
            <person name="Xu D."/>
            <person name="Zhang Y."/>
        </authorList>
    </citation>
    <scope>NUCLEOTIDE SEQUENCE [LARGE SCALE GENOMIC DNA]</scope>
    <source>
        <strain evidence="2">cv. Yunnan</strain>
        <tissue evidence="1">Leaves</tissue>
    </source>
</reference>
<gene>
    <name evidence="1" type="ORF">L1987_46666</name>
</gene>
<dbReference type="Proteomes" id="UP001056120">
    <property type="component" value="Linkage Group LG15"/>
</dbReference>
<keyword evidence="2" id="KW-1185">Reference proteome</keyword>
<comment type="caution">
    <text evidence="1">The sequence shown here is derived from an EMBL/GenBank/DDBJ whole genome shotgun (WGS) entry which is preliminary data.</text>
</comment>
<organism evidence="1 2">
    <name type="scientific">Smallanthus sonchifolius</name>
    <dbReference type="NCBI Taxonomy" id="185202"/>
    <lineage>
        <taxon>Eukaryota</taxon>
        <taxon>Viridiplantae</taxon>
        <taxon>Streptophyta</taxon>
        <taxon>Embryophyta</taxon>
        <taxon>Tracheophyta</taxon>
        <taxon>Spermatophyta</taxon>
        <taxon>Magnoliopsida</taxon>
        <taxon>eudicotyledons</taxon>
        <taxon>Gunneridae</taxon>
        <taxon>Pentapetalae</taxon>
        <taxon>asterids</taxon>
        <taxon>campanulids</taxon>
        <taxon>Asterales</taxon>
        <taxon>Asteraceae</taxon>
        <taxon>Asteroideae</taxon>
        <taxon>Heliantheae alliance</taxon>
        <taxon>Millerieae</taxon>
        <taxon>Smallanthus</taxon>
    </lineage>
</organism>
<proteinExistence type="predicted"/>
<name>A0ACB9G1G6_9ASTR</name>
<protein>
    <submittedName>
        <fullName evidence="1">Uncharacterized protein</fullName>
    </submittedName>
</protein>
<evidence type="ECO:0000313" key="1">
    <source>
        <dbReference type="EMBL" id="KAI3776876.1"/>
    </source>
</evidence>
<evidence type="ECO:0000313" key="2">
    <source>
        <dbReference type="Proteomes" id="UP001056120"/>
    </source>
</evidence>
<dbReference type="EMBL" id="CM042032">
    <property type="protein sequence ID" value="KAI3776876.1"/>
    <property type="molecule type" value="Genomic_DNA"/>
</dbReference>
<sequence length="178" mass="21207">MHPCRRIFTCCNGVVLTANSHDGSTIWGFSLLIRSTRFHYQKSNWLCIYEVVSTNCRNHSISNNHFGKQLKHLELEDGGLEERFWWKDLHVCTQVKLEIWGYTLLQNTTGLASRMRLRFSSGLLKISTFLIRYVQRRYWVVCSCNLHLYMIMNMMTLLCILVNDFDFYFSLSKRKWFL</sequence>
<accession>A0ACB9G1G6</accession>
<reference evidence="2" key="1">
    <citation type="journal article" date="2022" name="Mol. Ecol. Resour.">
        <title>The genomes of chicory, endive, great burdock and yacon provide insights into Asteraceae palaeo-polyploidization history and plant inulin production.</title>
        <authorList>
            <person name="Fan W."/>
            <person name="Wang S."/>
            <person name="Wang H."/>
            <person name="Wang A."/>
            <person name="Jiang F."/>
            <person name="Liu H."/>
            <person name="Zhao H."/>
            <person name="Xu D."/>
            <person name="Zhang Y."/>
        </authorList>
    </citation>
    <scope>NUCLEOTIDE SEQUENCE [LARGE SCALE GENOMIC DNA]</scope>
    <source>
        <strain evidence="2">cv. Yunnan</strain>
    </source>
</reference>